<feature type="chain" id="PRO_5016761041" evidence="2">
    <location>
        <begin position="22"/>
        <end position="146"/>
    </location>
</feature>
<keyword evidence="4" id="KW-1185">Reference proteome</keyword>
<dbReference type="Proteomes" id="UP000251002">
    <property type="component" value="Unassembled WGS sequence"/>
</dbReference>
<evidence type="ECO:0000256" key="2">
    <source>
        <dbReference type="SAM" id="SignalP"/>
    </source>
</evidence>
<keyword evidence="1" id="KW-0812">Transmembrane</keyword>
<evidence type="ECO:0000313" key="4">
    <source>
        <dbReference type="Proteomes" id="UP000251002"/>
    </source>
</evidence>
<feature type="transmembrane region" description="Helical" evidence="1">
    <location>
        <begin position="121"/>
        <end position="139"/>
    </location>
</feature>
<dbReference type="RefSeq" id="WP_112223895.1">
    <property type="nucleotide sequence ID" value="NZ_CP196859.1"/>
</dbReference>
<organism evidence="3 4">
    <name type="scientific">Planococcus halotolerans</name>
    <dbReference type="NCBI Taxonomy" id="2233542"/>
    <lineage>
        <taxon>Bacteria</taxon>
        <taxon>Bacillati</taxon>
        <taxon>Bacillota</taxon>
        <taxon>Bacilli</taxon>
        <taxon>Bacillales</taxon>
        <taxon>Caryophanaceae</taxon>
        <taxon>Planococcus</taxon>
    </lineage>
</organism>
<comment type="caution">
    <text evidence="3">The sequence shown here is derived from an EMBL/GenBank/DDBJ whole genome shotgun (WGS) entry which is preliminary data.</text>
</comment>
<reference evidence="3 4" key="1">
    <citation type="submission" date="2018-06" db="EMBL/GenBank/DDBJ databases">
        <title>The draft genome sequences of strains SCU63 and S1.</title>
        <authorList>
            <person name="Gan L."/>
        </authorList>
    </citation>
    <scope>NUCLEOTIDE SEQUENCE [LARGE SCALE GENOMIC DNA]</scope>
    <source>
        <strain evidence="3 4">SCU63</strain>
    </source>
</reference>
<accession>A0A365KUA8</accession>
<proteinExistence type="predicted"/>
<name>A0A365KUA8_9BACL</name>
<evidence type="ECO:0000313" key="3">
    <source>
        <dbReference type="EMBL" id="RAZ76728.1"/>
    </source>
</evidence>
<keyword evidence="1" id="KW-1133">Transmembrane helix</keyword>
<keyword evidence="1" id="KW-0472">Membrane</keyword>
<sequence>MKKIIPFCLLMLFMFCGTAQALSWAYPFVVWEGTLYEVKEEERLSEGEIAEAIGRVATLANDMSGDYYGNTSNFYPVGTVYYAIKDTGTSEAIAVDVEGEYLKAVYSQKAKFHFMNLLLDGRILMIVVLIIMAVIIFVARSKARRN</sequence>
<protein>
    <submittedName>
        <fullName evidence="3">Uncharacterized protein</fullName>
    </submittedName>
</protein>
<keyword evidence="2" id="KW-0732">Signal</keyword>
<dbReference type="EMBL" id="QLZR01000004">
    <property type="protein sequence ID" value="RAZ76728.1"/>
    <property type="molecule type" value="Genomic_DNA"/>
</dbReference>
<dbReference type="AlphaFoldDB" id="A0A365KUA8"/>
<evidence type="ECO:0000256" key="1">
    <source>
        <dbReference type="SAM" id="Phobius"/>
    </source>
</evidence>
<feature type="signal peptide" evidence="2">
    <location>
        <begin position="1"/>
        <end position="21"/>
    </location>
</feature>
<gene>
    <name evidence="3" type="ORF">DP120_11905</name>
</gene>